<proteinExistence type="predicted"/>
<accession>A0AAJ6AHK2</accession>
<keyword evidence="3" id="KW-1185">Reference proteome</keyword>
<evidence type="ECO:0000313" key="2">
    <source>
        <dbReference type="EMBL" id="WGH92872.1"/>
    </source>
</evidence>
<dbReference type="PANTHER" id="PTHR46211">
    <property type="entry name" value="GLYCEROPHOSPHORYL DIESTER PHOSPHODIESTERASE"/>
    <property type="match status" value="1"/>
</dbReference>
<dbReference type="Pfam" id="PF03009">
    <property type="entry name" value="GDPD"/>
    <property type="match status" value="1"/>
</dbReference>
<dbReference type="InterPro" id="IPR017946">
    <property type="entry name" value="PLC-like_Pdiesterase_TIM-brl"/>
</dbReference>
<dbReference type="Gene3D" id="3.20.20.190">
    <property type="entry name" value="Phosphatidylinositol (PI) phosphodiesterase"/>
    <property type="match status" value="1"/>
</dbReference>
<organism evidence="2 3">
    <name type="scientific">Auritidibacter ignavus</name>
    <dbReference type="NCBI Taxonomy" id="678932"/>
    <lineage>
        <taxon>Bacteria</taxon>
        <taxon>Bacillati</taxon>
        <taxon>Actinomycetota</taxon>
        <taxon>Actinomycetes</taxon>
        <taxon>Micrococcales</taxon>
        <taxon>Micrococcaceae</taxon>
        <taxon>Auritidibacter</taxon>
    </lineage>
</organism>
<gene>
    <name evidence="2" type="ORF">QDX21_11330</name>
</gene>
<name>A0AAJ6AHK2_9MICC</name>
<dbReference type="EMBL" id="CP122566">
    <property type="protein sequence ID" value="WGH92872.1"/>
    <property type="molecule type" value="Genomic_DNA"/>
</dbReference>
<dbReference type="SUPFAM" id="SSF51695">
    <property type="entry name" value="PLC-like phosphodiesterases"/>
    <property type="match status" value="1"/>
</dbReference>
<dbReference type="Proteomes" id="UP001224674">
    <property type="component" value="Chromosome"/>
</dbReference>
<reference evidence="2 3" key="1">
    <citation type="submission" date="2023-03" db="EMBL/GenBank/DDBJ databases">
        <title>Complete genome sequences of several Auritidibacter ignavus strains isolated from ear infections.</title>
        <authorList>
            <person name="Baehr T."/>
            <person name="Baumhoegger A.M."/>
        </authorList>
    </citation>
    <scope>NUCLEOTIDE SEQUENCE [LARGE SCALE GENOMIC DNA]</scope>
    <source>
        <strain evidence="2 3">BABAE-6</strain>
    </source>
</reference>
<protein>
    <submittedName>
        <fullName evidence="2">Glycerophosphodiester phosphodiesterase</fullName>
    </submittedName>
</protein>
<dbReference type="InterPro" id="IPR030395">
    <property type="entry name" value="GP_PDE_dom"/>
</dbReference>
<dbReference type="RefSeq" id="WP_279674760.1">
    <property type="nucleotide sequence ID" value="NZ_CP122566.1"/>
</dbReference>
<dbReference type="GO" id="GO:0008081">
    <property type="term" value="F:phosphoric diester hydrolase activity"/>
    <property type="evidence" value="ECO:0007669"/>
    <property type="project" value="InterPro"/>
</dbReference>
<dbReference type="PANTHER" id="PTHR46211:SF14">
    <property type="entry name" value="GLYCEROPHOSPHODIESTER PHOSPHODIESTERASE"/>
    <property type="match status" value="1"/>
</dbReference>
<dbReference type="AlphaFoldDB" id="A0AAJ6AHK2"/>
<sequence length="257" mass="27886">MSVPDRHRDRPLVVGHRGASLLAPENSLLALRAGLDAGADAVEIDVQLSADGVPVVFHDRLLQRTTNIDEVFPERHHLTLSSFSYEELSQLQLRGPQGLSGERIPTLDQVPEVLGDHAQLFVEVKEPAHSPGIIQLLIGRLTQDPVFSALVAQHRLRCISFDHATIRDVVAGVPGLHGQYLVDQPPSRHVVIDAARHCLSMGTNHRTLDATTVRAVHEHGMALSVYTVNTVADVQRVTELGVDVITTDDPGLVPSGS</sequence>
<dbReference type="CDD" id="cd08556">
    <property type="entry name" value="GDPD"/>
    <property type="match status" value="1"/>
</dbReference>
<evidence type="ECO:0000313" key="3">
    <source>
        <dbReference type="Proteomes" id="UP001224674"/>
    </source>
</evidence>
<dbReference type="GO" id="GO:0006629">
    <property type="term" value="P:lipid metabolic process"/>
    <property type="evidence" value="ECO:0007669"/>
    <property type="project" value="InterPro"/>
</dbReference>
<feature type="domain" description="GP-PDE" evidence="1">
    <location>
        <begin position="11"/>
        <end position="257"/>
    </location>
</feature>
<evidence type="ECO:0000259" key="1">
    <source>
        <dbReference type="PROSITE" id="PS51704"/>
    </source>
</evidence>
<dbReference type="PROSITE" id="PS50007">
    <property type="entry name" value="PIPLC_X_DOMAIN"/>
    <property type="match status" value="1"/>
</dbReference>
<dbReference type="PROSITE" id="PS51704">
    <property type="entry name" value="GP_PDE"/>
    <property type="match status" value="1"/>
</dbReference>